<evidence type="ECO:0000313" key="2">
    <source>
        <dbReference type="EMBL" id="WMY86943.1"/>
    </source>
</evidence>
<keyword evidence="3" id="KW-1185">Reference proteome</keyword>
<keyword evidence="1" id="KW-0472">Membrane</keyword>
<evidence type="ECO:0000256" key="1">
    <source>
        <dbReference type="SAM" id="Phobius"/>
    </source>
</evidence>
<dbReference type="Proteomes" id="UP001258940">
    <property type="component" value="Chromosome"/>
</dbReference>
<feature type="transmembrane region" description="Helical" evidence="1">
    <location>
        <begin position="118"/>
        <end position="141"/>
    </location>
</feature>
<keyword evidence="1" id="KW-0812">Transmembrane</keyword>
<protein>
    <submittedName>
        <fullName evidence="2">Uncharacterized protein</fullName>
    </submittedName>
</protein>
<organism evidence="2 3">
    <name type="scientific">Pseudomonas shirazica</name>
    <dbReference type="NCBI Taxonomy" id="1940636"/>
    <lineage>
        <taxon>Bacteria</taxon>
        <taxon>Pseudomonadati</taxon>
        <taxon>Pseudomonadota</taxon>
        <taxon>Gammaproteobacteria</taxon>
        <taxon>Pseudomonadales</taxon>
        <taxon>Pseudomonadaceae</taxon>
        <taxon>Pseudomonas</taxon>
    </lineage>
</organism>
<keyword evidence="1" id="KW-1133">Transmembrane helix</keyword>
<reference evidence="2 3" key="1">
    <citation type="journal article" date="2023" name="J Bioinform Genom">
        <title>Complete genome sequence of the bacterium Pseudomonas shirazica hy376 from natural waters of algiers.</title>
        <authorList>
            <person name="Haffaressas Y."/>
            <person name="Seghouani N."/>
            <person name="Arzamasceva V.O."/>
            <person name="Tepeeva A.N."/>
            <person name="Vasilenko O.V."/>
        </authorList>
    </citation>
    <scope>NUCLEOTIDE SEQUENCE [LARGE SCALE GENOMIC DNA]</scope>
    <source>
        <strain evidence="2 3">HY376</strain>
    </source>
</reference>
<dbReference type="RefSeq" id="WP_137108999.1">
    <property type="nucleotide sequence ID" value="NZ_CP127845.1"/>
</dbReference>
<evidence type="ECO:0000313" key="3">
    <source>
        <dbReference type="Proteomes" id="UP001258940"/>
    </source>
</evidence>
<feature type="transmembrane region" description="Helical" evidence="1">
    <location>
        <begin position="89"/>
        <end position="106"/>
    </location>
</feature>
<accession>A0ABY9STM6</accession>
<feature type="transmembrane region" description="Helical" evidence="1">
    <location>
        <begin position="6"/>
        <end position="23"/>
    </location>
</feature>
<sequence>MTTINWILIVIYGACFGIGAAMFRTRQHVMVSINTFFYLSIWIVILKVFEIPALGARFGALAQNCASLDYSSAVTEAIQKSHLTRVSDAVVGVGYLFFTLHMVRVTKELHDFGWMRAVANTLLAMALLSAVVSFVQGPIIAQLVCSYSGKY</sequence>
<feature type="transmembrane region" description="Helical" evidence="1">
    <location>
        <begin position="35"/>
        <end position="54"/>
    </location>
</feature>
<dbReference type="EMBL" id="CP127845">
    <property type="protein sequence ID" value="WMY86943.1"/>
    <property type="molecule type" value="Genomic_DNA"/>
</dbReference>
<name>A0ABY9STM6_9PSED</name>
<gene>
    <name evidence="2" type="ORF">QR297_08835</name>
</gene>
<proteinExistence type="predicted"/>